<dbReference type="InterPro" id="IPR043502">
    <property type="entry name" value="DNA/RNA_pol_sf"/>
</dbReference>
<evidence type="ECO:0000256" key="6">
    <source>
        <dbReference type="ARBA" id="ARBA00022705"/>
    </source>
</evidence>
<dbReference type="GO" id="GO:0003887">
    <property type="term" value="F:DNA-directed DNA polymerase activity"/>
    <property type="evidence" value="ECO:0007669"/>
    <property type="project" value="UniProtKB-UniRule"/>
</dbReference>
<dbReference type="SMART" id="SM00482">
    <property type="entry name" value="POLAc"/>
    <property type="match status" value="1"/>
</dbReference>
<evidence type="ECO:0000256" key="15">
    <source>
        <dbReference type="NCBIfam" id="TIGR00593"/>
    </source>
</evidence>
<feature type="domain" description="5'-3' exonuclease" evidence="17">
    <location>
        <begin position="2"/>
        <end position="263"/>
    </location>
</feature>
<dbReference type="SUPFAM" id="SSF56672">
    <property type="entry name" value="DNA/RNA polymerases"/>
    <property type="match status" value="1"/>
</dbReference>
<dbReference type="InterPro" id="IPR001098">
    <property type="entry name" value="DNA-dir_DNA_pol_A_palm_dom"/>
</dbReference>
<dbReference type="NCBIfam" id="NF004397">
    <property type="entry name" value="PRK05755.1"/>
    <property type="match status" value="1"/>
</dbReference>
<protein>
    <recommendedName>
        <fullName evidence="3 15">DNA polymerase I</fullName>
        <ecNumber evidence="2 15">2.7.7.7</ecNumber>
    </recommendedName>
</protein>
<dbReference type="KEGG" id="wcp:H9Q76_06380"/>
<keyword evidence="20" id="KW-1185">Reference proteome</keyword>
<dbReference type="GO" id="GO:0008409">
    <property type="term" value="F:5'-3' exonuclease activity"/>
    <property type="evidence" value="ECO:0007669"/>
    <property type="project" value="UniProtKB-UniRule"/>
</dbReference>
<dbReference type="InterPro" id="IPR012337">
    <property type="entry name" value="RNaseH-like_sf"/>
</dbReference>
<evidence type="ECO:0000256" key="9">
    <source>
        <dbReference type="ARBA" id="ARBA00022801"/>
    </source>
</evidence>
<evidence type="ECO:0000313" key="20">
    <source>
        <dbReference type="Proteomes" id="UP000515819"/>
    </source>
</evidence>
<dbReference type="GO" id="GO:0006261">
    <property type="term" value="P:DNA-templated DNA replication"/>
    <property type="evidence" value="ECO:0007669"/>
    <property type="project" value="UniProtKB-UniRule"/>
</dbReference>
<dbReference type="PANTHER" id="PTHR10133:SF27">
    <property type="entry name" value="DNA POLYMERASE NU"/>
    <property type="match status" value="1"/>
</dbReference>
<dbReference type="Gene3D" id="3.30.420.10">
    <property type="entry name" value="Ribonuclease H-like superfamily/Ribonuclease H"/>
    <property type="match status" value="1"/>
</dbReference>
<keyword evidence="12 16" id="KW-0238">DNA-binding</keyword>
<organism evidence="19 20">
    <name type="scientific">Wujia chipingensis</name>
    <dbReference type="NCBI Taxonomy" id="2763670"/>
    <lineage>
        <taxon>Bacteria</taxon>
        <taxon>Bacillati</taxon>
        <taxon>Bacillota</taxon>
        <taxon>Clostridia</taxon>
        <taxon>Lachnospirales</taxon>
        <taxon>Lachnospiraceae</taxon>
        <taxon>Wujia</taxon>
    </lineage>
</organism>
<dbReference type="PANTHER" id="PTHR10133">
    <property type="entry name" value="DNA POLYMERASE I"/>
    <property type="match status" value="1"/>
</dbReference>
<dbReference type="EMBL" id="CP060632">
    <property type="protein sequence ID" value="QNM00896.1"/>
    <property type="molecule type" value="Genomic_DNA"/>
</dbReference>
<dbReference type="Gene3D" id="3.30.70.370">
    <property type="match status" value="1"/>
</dbReference>
<dbReference type="FunFam" id="3.40.50.1010:FF:000001">
    <property type="entry name" value="DNA polymerase I"/>
    <property type="match status" value="1"/>
</dbReference>
<keyword evidence="7" id="KW-0540">Nuclease</keyword>
<keyword evidence="11 16" id="KW-0239">DNA-directed DNA polymerase</keyword>
<evidence type="ECO:0000256" key="1">
    <source>
        <dbReference type="ARBA" id="ARBA00007705"/>
    </source>
</evidence>
<comment type="similarity">
    <text evidence="1 16">Belongs to the DNA polymerase type-A family.</text>
</comment>
<keyword evidence="9 16" id="KW-0378">Hydrolase</keyword>
<evidence type="ECO:0000256" key="4">
    <source>
        <dbReference type="ARBA" id="ARBA00022679"/>
    </source>
</evidence>
<dbReference type="EC" id="2.7.7.7" evidence="2 15"/>
<dbReference type="SUPFAM" id="SSF47807">
    <property type="entry name" value="5' to 3' exonuclease, C-terminal subdomain"/>
    <property type="match status" value="1"/>
</dbReference>
<dbReference type="Pfam" id="PF00476">
    <property type="entry name" value="DNA_pol_A"/>
    <property type="match status" value="1"/>
</dbReference>
<dbReference type="FunFam" id="1.10.150.20:FF:000002">
    <property type="entry name" value="DNA polymerase I"/>
    <property type="match status" value="1"/>
</dbReference>
<dbReference type="GO" id="GO:0006302">
    <property type="term" value="P:double-strand break repair"/>
    <property type="evidence" value="ECO:0007669"/>
    <property type="project" value="TreeGrafter"/>
</dbReference>
<keyword evidence="13 16" id="KW-0234">DNA repair</keyword>
<evidence type="ECO:0000259" key="17">
    <source>
        <dbReference type="SMART" id="SM00475"/>
    </source>
</evidence>
<dbReference type="CDD" id="cd09859">
    <property type="entry name" value="PIN_53EXO"/>
    <property type="match status" value="1"/>
</dbReference>
<evidence type="ECO:0000256" key="5">
    <source>
        <dbReference type="ARBA" id="ARBA00022695"/>
    </source>
</evidence>
<comment type="function">
    <text evidence="16">In addition to polymerase activity, this DNA polymerase exhibits 5'-3' exonuclease activity.</text>
</comment>
<dbReference type="CDD" id="cd08637">
    <property type="entry name" value="DNA_pol_A_pol_I_C"/>
    <property type="match status" value="1"/>
</dbReference>
<dbReference type="InterPro" id="IPR036279">
    <property type="entry name" value="5-3_exonuclease_C_sf"/>
</dbReference>
<evidence type="ECO:0000256" key="12">
    <source>
        <dbReference type="ARBA" id="ARBA00023125"/>
    </source>
</evidence>
<evidence type="ECO:0000256" key="7">
    <source>
        <dbReference type="ARBA" id="ARBA00022722"/>
    </source>
</evidence>
<evidence type="ECO:0000256" key="2">
    <source>
        <dbReference type="ARBA" id="ARBA00012417"/>
    </source>
</evidence>
<dbReference type="RefSeq" id="WP_249321855.1">
    <property type="nucleotide sequence ID" value="NZ_CP060632.1"/>
</dbReference>
<sequence>MNKLLLIDGNSIMNRAFYGIPDMTTNDGRHTNAIYGFLNIILKVIEEEQATHICVAFDLKKKTFRHEMYEAYKGTRKGMPEELHEQMPRIKEILQAMHIRIVEQEGFEADDLIGTLSKKGEREGFAVTILSGDRDLLQLATDTVLVRIPKTKHGKTEVEDYYAKNVVETYGVTPLIFIDMKGLMGDTSDNIPGVPGIGEKTAAKLLAEYGDLDGVYAAVDSMKASKMKQNLIENKDLAYLSKTLATIKLDCPIPFEFSEATYNDPFNAEAYTLFEDLELKSFYKRFSVEKKEELTFETVLIDEIDGYNALLAKLQKAKEVSFAWITQDGEALGVAVCMDLEHVYLIRFMMFITEAMVADNLLALSRDYQVQLACMHVKKLLSFLNFHEEDAVFDAGLAAYLLQPNQSEYEYDTLAKVYLDVTLPSDKEMLGKEKLGYFSFEDEKVQKWMAYQAIVPYKIKSVLREKLKETGMESLYDEMELPCLYALYEMEKNGIRVDGEALHQYGKKLRTRIEELTAEIHAMAGEEFNINSPKKLGEILFEKLGLKNGKKTKTGYSTSAEVLEKLTNAHPIIPRILEYRQLTKLNSTYAEGLAGYIRADGRIHGKFHQTVTVTGRISSADPNLQNIPTRMPLGREIRKVFIPEEGSVFVDADYSQIELRVLAHMSGDAALIAAYQADEDIHAITASQVFDVPLDQVDSTLRRKAKAVNFGIVYGISSFGLGQDLDISRKEAEGYIEKYFATYGKVKEFLDRTVEDAKKNGYTVTMFGRRRPIPELASSNFMTRSFGERAAMNAPVQGTAADIIKIAMVRVNRRLKEEHLQSKLVLQIHDELIIETKKEEVEIVQKLLVEEMMHAAELSVPLLVDANVGNSWYDAK</sequence>
<dbReference type="FunFam" id="1.20.1060.10:FF:000001">
    <property type="entry name" value="DNA polymerase I"/>
    <property type="match status" value="1"/>
</dbReference>
<dbReference type="Gene3D" id="1.20.1060.10">
    <property type="entry name" value="Taq DNA Polymerase, Chain T, domain 4"/>
    <property type="match status" value="1"/>
</dbReference>
<evidence type="ECO:0000256" key="13">
    <source>
        <dbReference type="ARBA" id="ARBA00023204"/>
    </source>
</evidence>
<dbReference type="InterPro" id="IPR008918">
    <property type="entry name" value="HhH2"/>
</dbReference>
<evidence type="ECO:0000256" key="10">
    <source>
        <dbReference type="ARBA" id="ARBA00022839"/>
    </source>
</evidence>
<evidence type="ECO:0000313" key="19">
    <source>
        <dbReference type="EMBL" id="QNM00896.1"/>
    </source>
</evidence>
<dbReference type="InterPro" id="IPR002421">
    <property type="entry name" value="5-3_exonuclease"/>
</dbReference>
<dbReference type="GO" id="GO:0003677">
    <property type="term" value="F:DNA binding"/>
    <property type="evidence" value="ECO:0007669"/>
    <property type="project" value="UniProtKB-UniRule"/>
</dbReference>
<dbReference type="SMART" id="SM00279">
    <property type="entry name" value="HhH2"/>
    <property type="match status" value="1"/>
</dbReference>
<dbReference type="SUPFAM" id="SSF53098">
    <property type="entry name" value="Ribonuclease H-like"/>
    <property type="match status" value="1"/>
</dbReference>
<reference evidence="19 20" key="1">
    <citation type="submission" date="2020-08" db="EMBL/GenBank/DDBJ databases">
        <authorList>
            <person name="Liu C."/>
            <person name="Sun Q."/>
        </authorList>
    </citation>
    <scope>NUCLEOTIDE SEQUENCE [LARGE SCALE GENOMIC DNA]</scope>
    <source>
        <strain evidence="19 20">NSJ-4</strain>
    </source>
</reference>
<accession>A0A7G9FQR4</accession>
<dbReference type="SMART" id="SM00475">
    <property type="entry name" value="53EXOc"/>
    <property type="match status" value="1"/>
</dbReference>
<evidence type="ECO:0000256" key="11">
    <source>
        <dbReference type="ARBA" id="ARBA00022932"/>
    </source>
</evidence>
<dbReference type="Proteomes" id="UP000515819">
    <property type="component" value="Chromosome"/>
</dbReference>
<comment type="subunit">
    <text evidence="16">Single-chain monomer with multiple functions.</text>
</comment>
<dbReference type="CDD" id="cd09898">
    <property type="entry name" value="H3TH_53EXO"/>
    <property type="match status" value="1"/>
</dbReference>
<dbReference type="Pfam" id="PF01367">
    <property type="entry name" value="5_3_exonuc"/>
    <property type="match status" value="1"/>
</dbReference>
<name>A0A7G9FQR4_9FIRM</name>
<gene>
    <name evidence="16 19" type="primary">polA</name>
    <name evidence="19" type="ORF">H9Q76_06380</name>
</gene>
<evidence type="ECO:0000256" key="16">
    <source>
        <dbReference type="RuleBase" id="RU004460"/>
    </source>
</evidence>
<dbReference type="NCBIfam" id="TIGR00593">
    <property type="entry name" value="pola"/>
    <property type="match status" value="1"/>
</dbReference>
<dbReference type="InterPro" id="IPR020045">
    <property type="entry name" value="DNA_polI_H3TH"/>
</dbReference>
<dbReference type="PROSITE" id="PS00447">
    <property type="entry name" value="DNA_POLYMERASE_A"/>
    <property type="match status" value="1"/>
</dbReference>
<evidence type="ECO:0000259" key="18">
    <source>
        <dbReference type="SMART" id="SM00482"/>
    </source>
</evidence>
<keyword evidence="10 16" id="KW-0269">Exonuclease</keyword>
<evidence type="ECO:0000256" key="8">
    <source>
        <dbReference type="ARBA" id="ARBA00022763"/>
    </source>
</evidence>
<dbReference type="FunFam" id="1.10.150.20:FF:000003">
    <property type="entry name" value="DNA polymerase I"/>
    <property type="match status" value="1"/>
</dbReference>
<dbReference type="Gene3D" id="3.40.50.1010">
    <property type="entry name" value="5'-nuclease"/>
    <property type="match status" value="1"/>
</dbReference>
<dbReference type="SUPFAM" id="SSF88723">
    <property type="entry name" value="PIN domain-like"/>
    <property type="match status" value="1"/>
</dbReference>
<dbReference type="Gene3D" id="1.10.150.20">
    <property type="entry name" value="5' to 3' exonuclease, C-terminal subdomain"/>
    <property type="match status" value="2"/>
</dbReference>
<dbReference type="PRINTS" id="PR00868">
    <property type="entry name" value="DNAPOLI"/>
</dbReference>
<dbReference type="InterPro" id="IPR036397">
    <property type="entry name" value="RNaseH_sf"/>
</dbReference>
<keyword evidence="8 16" id="KW-0227">DNA damage</keyword>
<dbReference type="Pfam" id="PF02739">
    <property type="entry name" value="5_3_exonuc_N"/>
    <property type="match status" value="1"/>
</dbReference>
<keyword evidence="6 16" id="KW-0235">DNA replication</keyword>
<dbReference type="InterPro" id="IPR018320">
    <property type="entry name" value="DNA_polymerase_1"/>
</dbReference>
<dbReference type="InterPro" id="IPR029060">
    <property type="entry name" value="PIN-like_dom_sf"/>
</dbReference>
<evidence type="ECO:0000256" key="14">
    <source>
        <dbReference type="ARBA" id="ARBA00049244"/>
    </source>
</evidence>
<evidence type="ECO:0000256" key="3">
    <source>
        <dbReference type="ARBA" id="ARBA00020311"/>
    </source>
</evidence>
<keyword evidence="4 16" id="KW-0808">Transferase</keyword>
<feature type="domain" description="DNA-directed DNA polymerase family A palm" evidence="18">
    <location>
        <begin position="634"/>
        <end position="840"/>
    </location>
</feature>
<dbReference type="AlphaFoldDB" id="A0A7G9FQR4"/>
<dbReference type="InterPro" id="IPR019760">
    <property type="entry name" value="DNA-dir_DNA_pol_A_CS"/>
</dbReference>
<dbReference type="InterPro" id="IPR002298">
    <property type="entry name" value="DNA_polymerase_A"/>
</dbReference>
<proteinExistence type="inferred from homology"/>
<dbReference type="InterPro" id="IPR020046">
    <property type="entry name" value="5-3_exonucl_a-hlix_arch_N"/>
</dbReference>
<keyword evidence="5 16" id="KW-0548">Nucleotidyltransferase</keyword>
<dbReference type="CDD" id="cd06140">
    <property type="entry name" value="DNA_polA_I_Bacillus_like_exo"/>
    <property type="match status" value="1"/>
</dbReference>
<comment type="catalytic activity">
    <reaction evidence="14 16">
        <text>DNA(n) + a 2'-deoxyribonucleoside 5'-triphosphate = DNA(n+1) + diphosphate</text>
        <dbReference type="Rhea" id="RHEA:22508"/>
        <dbReference type="Rhea" id="RHEA-COMP:17339"/>
        <dbReference type="Rhea" id="RHEA-COMP:17340"/>
        <dbReference type="ChEBI" id="CHEBI:33019"/>
        <dbReference type="ChEBI" id="CHEBI:61560"/>
        <dbReference type="ChEBI" id="CHEBI:173112"/>
        <dbReference type="EC" id="2.7.7.7"/>
    </reaction>
</comment>